<dbReference type="Gene3D" id="2.40.420.20">
    <property type="match status" value="1"/>
</dbReference>
<dbReference type="RefSeq" id="WP_189088604.1">
    <property type="nucleotide sequence ID" value="NZ_BMQL01000004.1"/>
</dbReference>
<dbReference type="Proteomes" id="UP000603865">
    <property type="component" value="Unassembled WGS sequence"/>
</dbReference>
<accession>A0A918F4K0</accession>
<proteinExistence type="inferred from homology"/>
<name>A0A918F4K0_9DEIO</name>
<protein>
    <recommendedName>
        <fullName evidence="9">Efflux RND transporter periplasmic adaptor subunit</fullName>
    </recommendedName>
</protein>
<feature type="compositionally biased region" description="Polar residues" evidence="3">
    <location>
        <begin position="69"/>
        <end position="85"/>
    </location>
</feature>
<keyword evidence="8" id="KW-1185">Reference proteome</keyword>
<feature type="region of interest" description="Disordered" evidence="3">
    <location>
        <begin position="65"/>
        <end position="85"/>
    </location>
</feature>
<evidence type="ECO:0000313" key="8">
    <source>
        <dbReference type="Proteomes" id="UP000603865"/>
    </source>
</evidence>
<evidence type="ECO:0000313" key="7">
    <source>
        <dbReference type="EMBL" id="GGR00731.1"/>
    </source>
</evidence>
<evidence type="ECO:0000256" key="2">
    <source>
        <dbReference type="SAM" id="Coils"/>
    </source>
</evidence>
<dbReference type="AlphaFoldDB" id="A0A918F4K0"/>
<evidence type="ECO:0000256" key="1">
    <source>
        <dbReference type="ARBA" id="ARBA00009477"/>
    </source>
</evidence>
<dbReference type="PROSITE" id="PS51257">
    <property type="entry name" value="PROKAR_LIPOPROTEIN"/>
    <property type="match status" value="1"/>
</dbReference>
<dbReference type="Gene3D" id="2.40.50.100">
    <property type="match status" value="2"/>
</dbReference>
<dbReference type="Pfam" id="PF25975">
    <property type="entry name" value="CzcB_C"/>
    <property type="match status" value="1"/>
</dbReference>
<evidence type="ECO:0000259" key="5">
    <source>
        <dbReference type="Pfam" id="PF25917"/>
    </source>
</evidence>
<dbReference type="SUPFAM" id="SSF111369">
    <property type="entry name" value="HlyD-like secretion proteins"/>
    <property type="match status" value="1"/>
</dbReference>
<evidence type="ECO:0000256" key="3">
    <source>
        <dbReference type="SAM" id="MobiDB-lite"/>
    </source>
</evidence>
<dbReference type="GO" id="GO:0015562">
    <property type="term" value="F:efflux transmembrane transporter activity"/>
    <property type="evidence" value="ECO:0007669"/>
    <property type="project" value="TreeGrafter"/>
</dbReference>
<comment type="similarity">
    <text evidence="1">Belongs to the membrane fusion protein (MFP) (TC 8.A.1) family.</text>
</comment>
<dbReference type="InterPro" id="IPR058649">
    <property type="entry name" value="CzcB_C"/>
</dbReference>
<dbReference type="SUPFAM" id="SSF56954">
    <property type="entry name" value="Outer membrane efflux proteins (OEP)"/>
    <property type="match status" value="1"/>
</dbReference>
<dbReference type="GO" id="GO:1990281">
    <property type="term" value="C:efflux pump complex"/>
    <property type="evidence" value="ECO:0007669"/>
    <property type="project" value="TreeGrafter"/>
</dbReference>
<dbReference type="PANTHER" id="PTHR30469:SF15">
    <property type="entry name" value="HLYD FAMILY OF SECRETION PROTEINS"/>
    <property type="match status" value="1"/>
</dbReference>
<organism evidence="7 8">
    <name type="scientific">Deinococcus ruber</name>
    <dbReference type="NCBI Taxonomy" id="1848197"/>
    <lineage>
        <taxon>Bacteria</taxon>
        <taxon>Thermotogati</taxon>
        <taxon>Deinococcota</taxon>
        <taxon>Deinococci</taxon>
        <taxon>Deinococcales</taxon>
        <taxon>Deinococcaceae</taxon>
        <taxon>Deinococcus</taxon>
    </lineage>
</organism>
<reference evidence="7" key="2">
    <citation type="submission" date="2020-09" db="EMBL/GenBank/DDBJ databases">
        <authorList>
            <person name="Sun Q."/>
            <person name="Ohkuma M."/>
        </authorList>
    </citation>
    <scope>NUCLEOTIDE SEQUENCE</scope>
    <source>
        <strain evidence="7">JCM 31311</strain>
    </source>
</reference>
<keyword evidence="2" id="KW-0175">Coiled coil</keyword>
<dbReference type="Gene3D" id="1.10.287.470">
    <property type="entry name" value="Helix hairpin bin"/>
    <property type="match status" value="2"/>
</dbReference>
<dbReference type="InterPro" id="IPR006143">
    <property type="entry name" value="RND_pump_MFP"/>
</dbReference>
<feature type="domain" description="Multidrug resistance protein MdtA-like barrel-sandwich hybrid" evidence="5">
    <location>
        <begin position="83"/>
        <end position="273"/>
    </location>
</feature>
<dbReference type="EMBL" id="BMQL01000004">
    <property type="protein sequence ID" value="GGR00731.1"/>
    <property type="molecule type" value="Genomic_DNA"/>
</dbReference>
<reference evidence="7" key="1">
    <citation type="journal article" date="2014" name="Int. J. Syst. Evol. Microbiol.">
        <title>Complete genome sequence of Corynebacterium casei LMG S-19264T (=DSM 44701T), isolated from a smear-ripened cheese.</title>
        <authorList>
            <consortium name="US DOE Joint Genome Institute (JGI-PGF)"/>
            <person name="Walter F."/>
            <person name="Albersmeier A."/>
            <person name="Kalinowski J."/>
            <person name="Ruckert C."/>
        </authorList>
    </citation>
    <scope>NUCLEOTIDE SEQUENCE</scope>
    <source>
        <strain evidence="7">JCM 31311</strain>
    </source>
</reference>
<gene>
    <name evidence="7" type="ORF">GCM10008957_11950</name>
</gene>
<dbReference type="NCBIfam" id="TIGR01730">
    <property type="entry name" value="RND_mfp"/>
    <property type="match status" value="1"/>
</dbReference>
<evidence type="ECO:0000256" key="4">
    <source>
        <dbReference type="SAM" id="SignalP"/>
    </source>
</evidence>
<evidence type="ECO:0000259" key="6">
    <source>
        <dbReference type="Pfam" id="PF25975"/>
    </source>
</evidence>
<dbReference type="Pfam" id="PF25917">
    <property type="entry name" value="BSH_RND"/>
    <property type="match status" value="1"/>
</dbReference>
<comment type="caution">
    <text evidence="7">The sequence shown here is derived from an EMBL/GenBank/DDBJ whole genome shotgun (WGS) entry which is preliminary data.</text>
</comment>
<dbReference type="InterPro" id="IPR058625">
    <property type="entry name" value="MdtA-like_BSH"/>
</dbReference>
<feature type="signal peptide" evidence="4">
    <location>
        <begin position="1"/>
        <end position="27"/>
    </location>
</feature>
<dbReference type="PANTHER" id="PTHR30469">
    <property type="entry name" value="MULTIDRUG RESISTANCE PROTEIN MDTA"/>
    <property type="match status" value="1"/>
</dbReference>
<feature type="chain" id="PRO_5036688591" description="Efflux RND transporter periplasmic adaptor subunit" evidence="4">
    <location>
        <begin position="28"/>
        <end position="433"/>
    </location>
</feature>
<evidence type="ECO:0008006" key="9">
    <source>
        <dbReference type="Google" id="ProtNLM"/>
    </source>
</evidence>
<sequence length="433" mass="43832">MAGRENRTLLLLGVSAALLLSACNRPAATASTTTTTKTIPVGNNLDAAPAKSAALEVQTVSAKPGSLSLDRSASGTVKSSRDSNVAAQTSGAVQRVLVQVGDSVTAGQTIIQLDDTALRQSLRSAQLQLQNAQINLDQASRNTGQNVGQLQAALTSAQANLSKAQQTAAANRNLYSLGGISKADLTASEAALAQAQSEVAQARNSLAQNGSSGTVSIPLLQNQVAQAQSSVQSAQNNLSHTTIRAPFAGVIATLPLSVGEYVQTGTTAFRLVDTSALSVDFSVSPSDAASLTTGTALNLSYGSQKLTGRVKEGDRVAGTDRLVPISVRLDNTGSKLPVGASVQVRYRVKLGGGLSVPAAAIQQTGGSNVVFVAQGSAARQTPVNIVAESGETAVVTGLKEGDQVINPIPPSLADGSAVTVSQAGAQSTTGTQP</sequence>
<feature type="domain" description="CzcB-like C-terminal circularly permuted SH3-like" evidence="6">
    <location>
        <begin position="355"/>
        <end position="405"/>
    </location>
</feature>
<keyword evidence="4" id="KW-0732">Signal</keyword>
<feature type="coiled-coil region" evidence="2">
    <location>
        <begin position="122"/>
        <end position="237"/>
    </location>
</feature>